<evidence type="ECO:0000313" key="1">
    <source>
        <dbReference type="EMBL" id="RXG20492.1"/>
    </source>
</evidence>
<comment type="caution">
    <text evidence="1">The sequence shown here is derived from an EMBL/GenBank/DDBJ whole genome shotgun (WGS) entry which is preliminary data.</text>
</comment>
<evidence type="ECO:0000313" key="2">
    <source>
        <dbReference type="Proteomes" id="UP000289238"/>
    </source>
</evidence>
<gene>
    <name evidence="1" type="ORF">DSM00_3042</name>
</gene>
<protein>
    <submittedName>
        <fullName evidence="1">Uncharacterized protein</fullName>
    </submittedName>
</protein>
<sequence length="102" mass="11940">MKAVELRAWLRTDIAPLTVANYDDAPSMDQSNKLLVILMKDTEDLTKSDCLFIQSILQRIKYIKNTRSRVPHTKLDWENSLRNLGYDVKKKDQAKKKVKEFN</sequence>
<accession>A0A4V1KQ81</accession>
<proteinExistence type="predicted"/>
<keyword evidence="2" id="KW-1185">Reference proteome</keyword>
<dbReference type="AlphaFoldDB" id="A0A4V1KQ81"/>
<organism evidence="1 2">
    <name type="scientific">Leeuwenhoekiella aequorea</name>
    <dbReference type="NCBI Taxonomy" id="283736"/>
    <lineage>
        <taxon>Bacteria</taxon>
        <taxon>Pseudomonadati</taxon>
        <taxon>Bacteroidota</taxon>
        <taxon>Flavobacteriia</taxon>
        <taxon>Flavobacteriales</taxon>
        <taxon>Flavobacteriaceae</taxon>
        <taxon>Leeuwenhoekiella</taxon>
    </lineage>
</organism>
<reference evidence="1 2" key="1">
    <citation type="submission" date="2018-07" db="EMBL/GenBank/DDBJ databases">
        <title>Leeuwenhoekiella genomics.</title>
        <authorList>
            <person name="Tahon G."/>
            <person name="Willems A."/>
        </authorList>
    </citation>
    <scope>NUCLEOTIDE SEQUENCE [LARGE SCALE GENOMIC DNA]</scope>
    <source>
        <strain evidence="1 2">LMG 22550</strain>
    </source>
</reference>
<dbReference type="Proteomes" id="UP000289238">
    <property type="component" value="Unassembled WGS sequence"/>
</dbReference>
<name>A0A4V1KQ81_9FLAO</name>
<dbReference type="EMBL" id="QOVM01000008">
    <property type="protein sequence ID" value="RXG20492.1"/>
    <property type="molecule type" value="Genomic_DNA"/>
</dbReference>